<keyword evidence="3" id="KW-1185">Reference proteome</keyword>
<gene>
    <name evidence="2" type="ORF">FYJ85_20810</name>
</gene>
<comment type="caution">
    <text evidence="2">The sequence shown here is derived from an EMBL/GenBank/DDBJ whole genome shotgun (WGS) entry which is preliminary data.</text>
</comment>
<accession>A0A844G9F2</accession>
<feature type="transmembrane region" description="Helical" evidence="1">
    <location>
        <begin position="66"/>
        <end position="86"/>
    </location>
</feature>
<reference evidence="2 3" key="1">
    <citation type="submission" date="2019-08" db="EMBL/GenBank/DDBJ databases">
        <title>In-depth cultivation of the pig gut microbiome towards novel bacterial diversity and tailored functional studies.</title>
        <authorList>
            <person name="Wylensek D."/>
            <person name="Hitch T.C.A."/>
            <person name="Clavel T."/>
        </authorList>
    </citation>
    <scope>NUCLEOTIDE SEQUENCE [LARGE SCALE GENOMIC DNA]</scope>
    <source>
        <strain evidence="2 3">BBE-744-WT-12</strain>
    </source>
</reference>
<evidence type="ECO:0000313" key="3">
    <source>
        <dbReference type="Proteomes" id="UP000435649"/>
    </source>
</evidence>
<protein>
    <submittedName>
        <fullName evidence="2">Uncharacterized protein</fullName>
    </submittedName>
</protein>
<dbReference type="AlphaFoldDB" id="A0A844G9F2"/>
<evidence type="ECO:0000256" key="1">
    <source>
        <dbReference type="SAM" id="Phobius"/>
    </source>
</evidence>
<evidence type="ECO:0000313" key="2">
    <source>
        <dbReference type="EMBL" id="MST99472.1"/>
    </source>
</evidence>
<keyword evidence="1" id="KW-1133">Transmembrane helix</keyword>
<feature type="transmembrane region" description="Helical" evidence="1">
    <location>
        <begin position="12"/>
        <end position="30"/>
    </location>
</feature>
<sequence>MISVIVKGCYPYFSILAFCVIVWRIKAGLWNRRETIVLVCFAGHLLLEILQLIVGDGKWEISRRYLLPAAPLLFGWTAYGLRVLYLQYRFRIPAWCLWSAGCLALAILFFDGMAPSLKNYYSRRKHGELEVIAQAVPAIRANYVGPATDQVPAHRQIYHSHRRPVVWSEFPAVAFFAGGRSEPSPFCDTPDFWILRPNEPEPPARKLLEMNANGFCYILYQAVGTHRNPPEYEHDLRRNLSTLSAGI</sequence>
<keyword evidence="1" id="KW-0472">Membrane</keyword>
<dbReference type="RefSeq" id="WP_106051213.1">
    <property type="nucleotide sequence ID" value="NZ_VUNS01000037.1"/>
</dbReference>
<dbReference type="EMBL" id="VUNS01000037">
    <property type="protein sequence ID" value="MST99472.1"/>
    <property type="molecule type" value="Genomic_DNA"/>
</dbReference>
<feature type="transmembrane region" description="Helical" evidence="1">
    <location>
        <begin position="92"/>
        <end position="114"/>
    </location>
</feature>
<organism evidence="2 3">
    <name type="scientific">Victivallis lenta</name>
    <dbReference type="NCBI Taxonomy" id="2606640"/>
    <lineage>
        <taxon>Bacteria</taxon>
        <taxon>Pseudomonadati</taxon>
        <taxon>Lentisphaerota</taxon>
        <taxon>Lentisphaeria</taxon>
        <taxon>Victivallales</taxon>
        <taxon>Victivallaceae</taxon>
        <taxon>Victivallis</taxon>
    </lineage>
</organism>
<keyword evidence="1" id="KW-0812">Transmembrane</keyword>
<proteinExistence type="predicted"/>
<name>A0A844G9F2_9BACT</name>
<feature type="transmembrane region" description="Helical" evidence="1">
    <location>
        <begin position="36"/>
        <end position="54"/>
    </location>
</feature>
<dbReference type="Proteomes" id="UP000435649">
    <property type="component" value="Unassembled WGS sequence"/>
</dbReference>